<evidence type="ECO:0000256" key="1">
    <source>
        <dbReference type="ARBA" id="ARBA00022649"/>
    </source>
</evidence>
<dbReference type="HAMAP" id="MF_00265">
    <property type="entry name" value="VapC_Nob1"/>
    <property type="match status" value="1"/>
</dbReference>
<feature type="binding site" evidence="6">
    <location>
        <position position="6"/>
    </location>
    <ligand>
        <name>Mg(2+)</name>
        <dbReference type="ChEBI" id="CHEBI:18420"/>
    </ligand>
</feature>
<gene>
    <name evidence="6" type="primary">vapC</name>
    <name evidence="8" type="ORF">ACIB24_16575</name>
</gene>
<comment type="cofactor">
    <cofactor evidence="6">
        <name>Mg(2+)</name>
        <dbReference type="ChEBI" id="CHEBI:18420"/>
    </cofactor>
</comment>
<dbReference type="RefSeq" id="WP_398282634.1">
    <property type="nucleotide sequence ID" value="NZ_JBITLV010000005.1"/>
</dbReference>
<dbReference type="EC" id="3.1.-.-" evidence="6"/>
<evidence type="ECO:0000256" key="2">
    <source>
        <dbReference type="ARBA" id="ARBA00022722"/>
    </source>
</evidence>
<name>A0ABW8AQN9_9ACTN</name>
<keyword evidence="6" id="KW-0800">Toxin</keyword>
<organism evidence="8 9">
    <name type="scientific">Spongisporangium articulatum</name>
    <dbReference type="NCBI Taxonomy" id="3362603"/>
    <lineage>
        <taxon>Bacteria</taxon>
        <taxon>Bacillati</taxon>
        <taxon>Actinomycetota</taxon>
        <taxon>Actinomycetes</taxon>
        <taxon>Kineosporiales</taxon>
        <taxon>Kineosporiaceae</taxon>
        <taxon>Spongisporangium</taxon>
    </lineage>
</organism>
<dbReference type="CDD" id="cd09874">
    <property type="entry name" value="PIN_MT3492-like"/>
    <property type="match status" value="1"/>
</dbReference>
<evidence type="ECO:0000313" key="8">
    <source>
        <dbReference type="EMBL" id="MFI7588688.1"/>
    </source>
</evidence>
<comment type="similarity">
    <text evidence="6">Belongs to the PINc/VapC protein family.</text>
</comment>
<dbReference type="Pfam" id="PF01850">
    <property type="entry name" value="PIN"/>
    <property type="match status" value="1"/>
</dbReference>
<evidence type="ECO:0000256" key="6">
    <source>
        <dbReference type="HAMAP-Rule" id="MF_00265"/>
    </source>
</evidence>
<reference evidence="8 9" key="1">
    <citation type="submission" date="2024-10" db="EMBL/GenBank/DDBJ databases">
        <title>The Natural Products Discovery Center: Release of the First 8490 Sequenced Strains for Exploring Actinobacteria Biosynthetic Diversity.</title>
        <authorList>
            <person name="Kalkreuter E."/>
            <person name="Kautsar S.A."/>
            <person name="Yang D."/>
            <person name="Bader C.D."/>
            <person name="Teijaro C.N."/>
            <person name="Fluegel L."/>
            <person name="Davis C.M."/>
            <person name="Simpson J.R."/>
            <person name="Lauterbach L."/>
            <person name="Steele A.D."/>
            <person name="Gui C."/>
            <person name="Meng S."/>
            <person name="Li G."/>
            <person name="Viehrig K."/>
            <person name="Ye F."/>
            <person name="Su P."/>
            <person name="Kiefer A.F."/>
            <person name="Nichols A."/>
            <person name="Cepeda A.J."/>
            <person name="Yan W."/>
            <person name="Fan B."/>
            <person name="Jiang Y."/>
            <person name="Adhikari A."/>
            <person name="Zheng C.-J."/>
            <person name="Schuster L."/>
            <person name="Cowan T.M."/>
            <person name="Smanski M.J."/>
            <person name="Chevrette M.G."/>
            <person name="De Carvalho L.P.S."/>
            <person name="Shen B."/>
        </authorList>
    </citation>
    <scope>NUCLEOTIDE SEQUENCE [LARGE SCALE GENOMIC DNA]</scope>
    <source>
        <strain evidence="8 9">NPDC049639</strain>
    </source>
</reference>
<evidence type="ECO:0000256" key="4">
    <source>
        <dbReference type="ARBA" id="ARBA00022801"/>
    </source>
</evidence>
<accession>A0ABW8AQN9</accession>
<evidence type="ECO:0000256" key="3">
    <source>
        <dbReference type="ARBA" id="ARBA00022723"/>
    </source>
</evidence>
<dbReference type="InterPro" id="IPR029060">
    <property type="entry name" value="PIN-like_dom_sf"/>
</dbReference>
<proteinExistence type="inferred from homology"/>
<comment type="function">
    <text evidence="6">Toxic component of a toxin-antitoxin (TA) system. An RNase.</text>
</comment>
<sequence>MAFYADTSALVKLVLDEAGTVALHGWVSAANHAVVSCDLTRTELVRAVRQTFPDRAIHARAVLDAIVLLRVTAAVFDEAARLEPVGLRSLDALHLAAALSLGDDLEGLLTYDERLAEAATRHGVTVVAPR</sequence>
<protein>
    <recommendedName>
        <fullName evidence="6">Ribonuclease VapC</fullName>
        <shortName evidence="6">RNase VapC</shortName>
        <ecNumber evidence="6">3.1.-.-</ecNumber>
    </recommendedName>
    <alternativeName>
        <fullName evidence="6">Toxin VapC</fullName>
    </alternativeName>
</protein>
<evidence type="ECO:0000256" key="5">
    <source>
        <dbReference type="ARBA" id="ARBA00022842"/>
    </source>
</evidence>
<dbReference type="EMBL" id="JBITLV010000005">
    <property type="protein sequence ID" value="MFI7588688.1"/>
    <property type="molecule type" value="Genomic_DNA"/>
</dbReference>
<dbReference type="SUPFAM" id="SSF88723">
    <property type="entry name" value="PIN domain-like"/>
    <property type="match status" value="1"/>
</dbReference>
<evidence type="ECO:0000313" key="9">
    <source>
        <dbReference type="Proteomes" id="UP001612915"/>
    </source>
</evidence>
<evidence type="ECO:0000259" key="7">
    <source>
        <dbReference type="Pfam" id="PF01850"/>
    </source>
</evidence>
<feature type="binding site" evidence="6">
    <location>
        <position position="91"/>
    </location>
    <ligand>
        <name>Mg(2+)</name>
        <dbReference type="ChEBI" id="CHEBI:18420"/>
    </ligand>
</feature>
<dbReference type="InterPro" id="IPR002716">
    <property type="entry name" value="PIN_dom"/>
</dbReference>
<keyword evidence="3 6" id="KW-0479">Metal-binding</keyword>
<feature type="domain" description="PIN" evidence="7">
    <location>
        <begin position="4"/>
        <end position="119"/>
    </location>
</feature>
<comment type="caution">
    <text evidence="8">The sequence shown here is derived from an EMBL/GenBank/DDBJ whole genome shotgun (WGS) entry which is preliminary data.</text>
</comment>
<keyword evidence="9" id="KW-1185">Reference proteome</keyword>
<keyword evidence="5 6" id="KW-0460">Magnesium</keyword>
<keyword evidence="4 6" id="KW-0378">Hydrolase</keyword>
<dbReference type="InterPro" id="IPR022907">
    <property type="entry name" value="VapC_family"/>
</dbReference>
<keyword evidence="2 6" id="KW-0540">Nuclease</keyword>
<keyword evidence="1 6" id="KW-1277">Toxin-antitoxin system</keyword>
<dbReference type="Gene3D" id="3.40.50.1010">
    <property type="entry name" value="5'-nuclease"/>
    <property type="match status" value="1"/>
</dbReference>
<dbReference type="Proteomes" id="UP001612915">
    <property type="component" value="Unassembled WGS sequence"/>
</dbReference>